<dbReference type="OrthoDB" id="8481147at2"/>
<organism evidence="5 6">
    <name type="scientific">Vibrio fortis</name>
    <dbReference type="NCBI Taxonomy" id="212667"/>
    <lineage>
        <taxon>Bacteria</taxon>
        <taxon>Pseudomonadati</taxon>
        <taxon>Pseudomonadota</taxon>
        <taxon>Gammaproteobacteria</taxon>
        <taxon>Vibrionales</taxon>
        <taxon>Vibrionaceae</taxon>
        <taxon>Vibrio</taxon>
    </lineage>
</organism>
<dbReference type="Pfam" id="PF00005">
    <property type="entry name" value="ABC_tran"/>
    <property type="match status" value="1"/>
</dbReference>
<dbReference type="InterPro" id="IPR003593">
    <property type="entry name" value="AAA+_ATPase"/>
</dbReference>
<keyword evidence="1" id="KW-0813">Transport</keyword>
<dbReference type="PANTHER" id="PTHR43776">
    <property type="entry name" value="TRANSPORT ATP-BINDING PROTEIN"/>
    <property type="match status" value="1"/>
</dbReference>
<dbReference type="Gene3D" id="3.40.50.300">
    <property type="entry name" value="P-loop containing nucleotide triphosphate hydrolases"/>
    <property type="match status" value="1"/>
</dbReference>
<comment type="caution">
    <text evidence="5">The sequence shown here is derived from an EMBL/GenBank/DDBJ whole genome shotgun (WGS) entry which is preliminary data.</text>
</comment>
<dbReference type="STRING" id="212667.VFDL14_05475"/>
<dbReference type="PROSITE" id="PS50893">
    <property type="entry name" value="ABC_TRANSPORTER_2"/>
    <property type="match status" value="1"/>
</dbReference>
<dbReference type="PANTHER" id="PTHR43776:SF8">
    <property type="entry name" value="ABC TRANSPORTER, ATP-BINDING PROTEIN"/>
    <property type="match status" value="1"/>
</dbReference>
<keyword evidence="2" id="KW-0547">Nucleotide-binding</keyword>
<dbReference type="InterPro" id="IPR027417">
    <property type="entry name" value="P-loop_NTPase"/>
</dbReference>
<dbReference type="GO" id="GO:0055085">
    <property type="term" value="P:transmembrane transport"/>
    <property type="evidence" value="ECO:0007669"/>
    <property type="project" value="UniProtKB-ARBA"/>
</dbReference>
<dbReference type="GO" id="GO:0005524">
    <property type="term" value="F:ATP binding"/>
    <property type="evidence" value="ECO:0007669"/>
    <property type="project" value="UniProtKB-KW"/>
</dbReference>
<dbReference type="InterPro" id="IPR017871">
    <property type="entry name" value="ABC_transporter-like_CS"/>
</dbReference>
<dbReference type="SUPFAM" id="SSF52540">
    <property type="entry name" value="P-loop containing nucleoside triphosphate hydrolases"/>
    <property type="match status" value="1"/>
</dbReference>
<evidence type="ECO:0000313" key="6">
    <source>
        <dbReference type="Proteomes" id="UP000027219"/>
    </source>
</evidence>
<name>A0A066US01_9VIBR</name>
<accession>A0A066US01</accession>
<dbReference type="CDD" id="cd03257">
    <property type="entry name" value="ABC_NikE_OppD_transporters"/>
    <property type="match status" value="1"/>
</dbReference>
<dbReference type="GO" id="GO:0016887">
    <property type="term" value="F:ATP hydrolysis activity"/>
    <property type="evidence" value="ECO:0007669"/>
    <property type="project" value="InterPro"/>
</dbReference>
<evidence type="ECO:0000313" key="5">
    <source>
        <dbReference type="EMBL" id="KDN30181.1"/>
    </source>
</evidence>
<sequence>MPNHTQPMSAQVRFENVNVHYYSKPAWLGGKPFKALDQLELSIETQNLAIVGPSGAGKSTLIELLFSLRRPTSGEVYICGQPLSSSSEKQRRALCQHIQLIPQEPQSSLNPYYTVEQLLLEPLISMGLTDNKEQKIEKALRDVGLNESLLARPSRQLSVGQAQRVAIARALIVEPCVLVADEPTSSLDPVSRQQVLDLFVSIQQRRQMRLILVTHDLNAAEALCDEILVLDKGQVAEYGEAKQVMKQPKHMTTRALLSAQKTNHEYTKTIGEVSYAP</sequence>
<proteinExistence type="predicted"/>
<evidence type="ECO:0000259" key="4">
    <source>
        <dbReference type="PROSITE" id="PS50893"/>
    </source>
</evidence>
<evidence type="ECO:0000256" key="3">
    <source>
        <dbReference type="ARBA" id="ARBA00022840"/>
    </source>
</evidence>
<protein>
    <submittedName>
        <fullName evidence="5">Peptide ABC transporter</fullName>
    </submittedName>
</protein>
<dbReference type="Proteomes" id="UP000027219">
    <property type="component" value="Unassembled WGS sequence"/>
</dbReference>
<dbReference type="EMBL" id="JFFR01000002">
    <property type="protein sequence ID" value="KDN30181.1"/>
    <property type="molecule type" value="Genomic_DNA"/>
</dbReference>
<keyword evidence="3" id="KW-0067">ATP-binding</keyword>
<keyword evidence="6" id="KW-1185">Reference proteome</keyword>
<dbReference type="PROSITE" id="PS00211">
    <property type="entry name" value="ABC_TRANSPORTER_1"/>
    <property type="match status" value="1"/>
</dbReference>
<dbReference type="RefSeq" id="WP_032549191.1">
    <property type="nucleotide sequence ID" value="NZ_JFFR01000002.1"/>
</dbReference>
<dbReference type="InterPro" id="IPR003439">
    <property type="entry name" value="ABC_transporter-like_ATP-bd"/>
</dbReference>
<dbReference type="AlphaFoldDB" id="A0A066US01"/>
<dbReference type="SMART" id="SM00382">
    <property type="entry name" value="AAA"/>
    <property type="match status" value="1"/>
</dbReference>
<evidence type="ECO:0000256" key="2">
    <source>
        <dbReference type="ARBA" id="ARBA00022741"/>
    </source>
</evidence>
<gene>
    <name evidence="5" type="ORF">VFDL14_05475</name>
</gene>
<dbReference type="InterPro" id="IPR050319">
    <property type="entry name" value="ABC_transp_ATP-bind"/>
</dbReference>
<reference evidence="5 6" key="1">
    <citation type="submission" date="2014-02" db="EMBL/GenBank/DDBJ databases">
        <title>Vibrio fortis Dalian14 Genome Sequencing.</title>
        <authorList>
            <person name="Wang Y."/>
            <person name="Song L."/>
            <person name="Liu G."/>
            <person name="Ding J."/>
        </authorList>
    </citation>
    <scope>NUCLEOTIDE SEQUENCE [LARGE SCALE GENOMIC DNA]</scope>
    <source>
        <strain evidence="5 6">Dalian14</strain>
    </source>
</reference>
<feature type="domain" description="ABC transporter" evidence="4">
    <location>
        <begin position="12"/>
        <end position="257"/>
    </location>
</feature>
<evidence type="ECO:0000256" key="1">
    <source>
        <dbReference type="ARBA" id="ARBA00022448"/>
    </source>
</evidence>